<name>A0A937DGL1_9BACT</name>
<organism evidence="4 5">
    <name type="scientific">Marivirga atlantica</name>
    <dbReference type="NCBI Taxonomy" id="1548457"/>
    <lineage>
        <taxon>Bacteria</taxon>
        <taxon>Pseudomonadati</taxon>
        <taxon>Bacteroidota</taxon>
        <taxon>Cytophagia</taxon>
        <taxon>Cytophagales</taxon>
        <taxon>Marivirgaceae</taxon>
        <taxon>Marivirga</taxon>
    </lineage>
</organism>
<dbReference type="InterPro" id="IPR006860">
    <property type="entry name" value="FecR"/>
</dbReference>
<dbReference type="Pfam" id="PF16344">
    <property type="entry name" value="FecR_C"/>
    <property type="match status" value="1"/>
</dbReference>
<evidence type="ECO:0000313" key="4">
    <source>
        <dbReference type="EMBL" id="MBL0764898.1"/>
    </source>
</evidence>
<proteinExistence type="predicted"/>
<dbReference type="PANTHER" id="PTHR30273:SF2">
    <property type="entry name" value="PROTEIN FECR"/>
    <property type="match status" value="1"/>
</dbReference>
<dbReference type="InterPro" id="IPR032508">
    <property type="entry name" value="FecR_C"/>
</dbReference>
<dbReference type="Gene3D" id="3.55.50.30">
    <property type="match status" value="1"/>
</dbReference>
<keyword evidence="5" id="KW-1185">Reference proteome</keyword>
<comment type="caution">
    <text evidence="4">The sequence shown here is derived from an EMBL/GenBank/DDBJ whole genome shotgun (WGS) entry which is preliminary data.</text>
</comment>
<feature type="transmembrane region" description="Helical" evidence="1">
    <location>
        <begin position="89"/>
        <end position="108"/>
    </location>
</feature>
<feature type="domain" description="Protein FecR C-terminal" evidence="3">
    <location>
        <begin position="252"/>
        <end position="319"/>
    </location>
</feature>
<protein>
    <submittedName>
        <fullName evidence="4">DUF4974 domain-containing protein</fullName>
    </submittedName>
</protein>
<evidence type="ECO:0000313" key="5">
    <source>
        <dbReference type="Proteomes" id="UP000642920"/>
    </source>
</evidence>
<accession>A0A937DGL1</accession>
<reference evidence="4" key="1">
    <citation type="submission" date="2021-01" db="EMBL/GenBank/DDBJ databases">
        <title>Marivirga sp. nov., isolated from intertidal surface sediments.</title>
        <authorList>
            <person name="Zhang M."/>
        </authorList>
    </citation>
    <scope>NUCLEOTIDE SEQUENCE</scope>
    <source>
        <strain evidence="4">SM1354</strain>
    </source>
</reference>
<sequence>MSYPMSQEITDEFLARYFARETNPVEDAVIEKWAADNISNYEQFHEAKQAWNQSFRLNTPEFSSDQSFHKVSDFIYQENQRSKSNKWRFRFAAAIALMILTSALLYIIQTNQNGFVTQTTAFGERLEVKLSDGSLVILNVGSSITYPKHFDDDIREVVLSGEAFFKVKRDESKPFIIQSAGLQTKVLGTSFNIEAYEGQKQIVTVATGKVSVSTSDAKVFLEPHQQAIFENEHLSKSKADLNDVLAWQTGTMNFKNTSLEQVIVELERWYYMDITIKNSSIANCVFTGQFKNEKLLNVLEVLKEALGISYEVKSNRIYINGKGCNNQK</sequence>
<keyword evidence="1" id="KW-0812">Transmembrane</keyword>
<keyword evidence="1" id="KW-1133">Transmembrane helix</keyword>
<evidence type="ECO:0000259" key="3">
    <source>
        <dbReference type="Pfam" id="PF16344"/>
    </source>
</evidence>
<dbReference type="Proteomes" id="UP000642920">
    <property type="component" value="Unassembled WGS sequence"/>
</dbReference>
<dbReference type="PIRSF" id="PIRSF018266">
    <property type="entry name" value="FecR"/>
    <property type="match status" value="1"/>
</dbReference>
<dbReference type="PANTHER" id="PTHR30273">
    <property type="entry name" value="PERIPLASMIC SIGNAL SENSOR AND SIGMA FACTOR ACTIVATOR FECR-RELATED"/>
    <property type="match status" value="1"/>
</dbReference>
<dbReference type="AlphaFoldDB" id="A0A937DGL1"/>
<dbReference type="Pfam" id="PF04773">
    <property type="entry name" value="FecR"/>
    <property type="match status" value="1"/>
</dbReference>
<dbReference type="Gene3D" id="2.60.120.1440">
    <property type="match status" value="1"/>
</dbReference>
<dbReference type="GO" id="GO:0016989">
    <property type="term" value="F:sigma factor antagonist activity"/>
    <property type="evidence" value="ECO:0007669"/>
    <property type="project" value="TreeGrafter"/>
</dbReference>
<gene>
    <name evidence="4" type="ORF">JKP34_06525</name>
</gene>
<keyword evidence="1" id="KW-0472">Membrane</keyword>
<evidence type="ECO:0000259" key="2">
    <source>
        <dbReference type="Pfam" id="PF04773"/>
    </source>
</evidence>
<feature type="domain" description="FecR protein" evidence="2">
    <location>
        <begin position="119"/>
        <end position="210"/>
    </location>
</feature>
<dbReference type="InterPro" id="IPR012373">
    <property type="entry name" value="Ferrdict_sens_TM"/>
</dbReference>
<evidence type="ECO:0000256" key="1">
    <source>
        <dbReference type="SAM" id="Phobius"/>
    </source>
</evidence>
<dbReference type="EMBL" id="JAERQG010000001">
    <property type="protein sequence ID" value="MBL0764898.1"/>
    <property type="molecule type" value="Genomic_DNA"/>
</dbReference>